<dbReference type="Pfam" id="PF00291">
    <property type="entry name" value="PALP"/>
    <property type="match status" value="1"/>
</dbReference>
<dbReference type="CDD" id="cd01562">
    <property type="entry name" value="Thr-dehyd"/>
    <property type="match status" value="1"/>
</dbReference>
<dbReference type="AlphaFoldDB" id="A0A6L3ZCY9"/>
<evidence type="ECO:0000256" key="2">
    <source>
        <dbReference type="ARBA" id="ARBA00022898"/>
    </source>
</evidence>
<dbReference type="SUPFAM" id="SSF53686">
    <property type="entry name" value="Tryptophan synthase beta subunit-like PLP-dependent enzymes"/>
    <property type="match status" value="1"/>
</dbReference>
<dbReference type="GO" id="GO:0070179">
    <property type="term" value="P:D-serine biosynthetic process"/>
    <property type="evidence" value="ECO:0007669"/>
    <property type="project" value="TreeGrafter"/>
</dbReference>
<dbReference type="GO" id="GO:0030378">
    <property type="term" value="F:serine racemase activity"/>
    <property type="evidence" value="ECO:0007669"/>
    <property type="project" value="TreeGrafter"/>
</dbReference>
<dbReference type="InterPro" id="IPR036052">
    <property type="entry name" value="TrpB-like_PALP_sf"/>
</dbReference>
<keyword evidence="2" id="KW-0663">Pyridoxal phosphate</keyword>
<feature type="domain" description="Tryptophan synthase beta chain-like PALP" evidence="4">
    <location>
        <begin position="15"/>
        <end position="303"/>
    </location>
</feature>
<protein>
    <submittedName>
        <fullName evidence="5">Pyridoxal-phosphate dependent enzyme</fullName>
    </submittedName>
</protein>
<dbReference type="OrthoDB" id="9811476at2"/>
<dbReference type="GO" id="GO:0018114">
    <property type="term" value="F:threonine racemase activity"/>
    <property type="evidence" value="ECO:0007669"/>
    <property type="project" value="TreeGrafter"/>
</dbReference>
<evidence type="ECO:0000259" key="4">
    <source>
        <dbReference type="Pfam" id="PF00291"/>
    </source>
</evidence>
<dbReference type="PANTHER" id="PTHR43050:SF1">
    <property type="entry name" value="SERINE RACEMASE"/>
    <property type="match status" value="1"/>
</dbReference>
<dbReference type="InterPro" id="IPR001926">
    <property type="entry name" value="TrpB-like_PALP"/>
</dbReference>
<keyword evidence="6" id="KW-1185">Reference proteome</keyword>
<dbReference type="FunFam" id="3.40.50.1100:FF:000041">
    <property type="entry name" value="Threonine ammonia-lyase, variant"/>
    <property type="match status" value="1"/>
</dbReference>
<dbReference type="GO" id="GO:0003941">
    <property type="term" value="F:L-serine ammonia-lyase activity"/>
    <property type="evidence" value="ECO:0007669"/>
    <property type="project" value="TreeGrafter"/>
</dbReference>
<keyword evidence="3" id="KW-0456">Lyase</keyword>
<comment type="cofactor">
    <cofactor evidence="1">
        <name>pyridoxal 5'-phosphate</name>
        <dbReference type="ChEBI" id="CHEBI:597326"/>
    </cofactor>
</comment>
<dbReference type="GO" id="GO:0000287">
    <property type="term" value="F:magnesium ion binding"/>
    <property type="evidence" value="ECO:0007669"/>
    <property type="project" value="TreeGrafter"/>
</dbReference>
<evidence type="ECO:0000313" key="6">
    <source>
        <dbReference type="Proteomes" id="UP000484164"/>
    </source>
</evidence>
<dbReference type="RefSeq" id="WP_151694141.1">
    <property type="nucleotide sequence ID" value="NZ_BMGX01000001.1"/>
</dbReference>
<gene>
    <name evidence="5" type="ORF">F8C82_13455</name>
</gene>
<dbReference type="GO" id="GO:0005524">
    <property type="term" value="F:ATP binding"/>
    <property type="evidence" value="ECO:0007669"/>
    <property type="project" value="TreeGrafter"/>
</dbReference>
<reference evidence="5 6" key="1">
    <citation type="submission" date="2019-10" db="EMBL/GenBank/DDBJ databases">
        <title>Genome sequence of Phaeocystidibacter marisrubri JCM30614 (type strain).</title>
        <authorList>
            <person name="Bowman J.P."/>
        </authorList>
    </citation>
    <scope>NUCLEOTIDE SEQUENCE [LARGE SCALE GENOMIC DNA]</scope>
    <source>
        <strain evidence="5 6">JCM 30614</strain>
    </source>
</reference>
<organism evidence="5 6">
    <name type="scientific">Phaeocystidibacter marisrubri</name>
    <dbReference type="NCBI Taxonomy" id="1577780"/>
    <lineage>
        <taxon>Bacteria</taxon>
        <taxon>Pseudomonadati</taxon>
        <taxon>Bacteroidota</taxon>
        <taxon>Flavobacteriia</taxon>
        <taxon>Flavobacteriales</taxon>
        <taxon>Phaeocystidibacteraceae</taxon>
        <taxon>Phaeocystidibacter</taxon>
    </lineage>
</organism>
<dbReference type="EMBL" id="WBVQ01000003">
    <property type="protein sequence ID" value="KAB2815103.1"/>
    <property type="molecule type" value="Genomic_DNA"/>
</dbReference>
<accession>A0A6L3ZCY9</accession>
<name>A0A6L3ZCY9_9FLAO</name>
<comment type="caution">
    <text evidence="5">The sequence shown here is derived from an EMBL/GenBank/DDBJ whole genome shotgun (WGS) entry which is preliminary data.</text>
</comment>
<dbReference type="Proteomes" id="UP000484164">
    <property type="component" value="Unassembled WGS sequence"/>
</dbReference>
<dbReference type="Gene3D" id="3.40.50.1100">
    <property type="match status" value="2"/>
</dbReference>
<dbReference type="PANTHER" id="PTHR43050">
    <property type="entry name" value="SERINE / THREONINE RACEMASE FAMILY MEMBER"/>
    <property type="match status" value="1"/>
</dbReference>
<evidence type="ECO:0000313" key="5">
    <source>
        <dbReference type="EMBL" id="KAB2815103.1"/>
    </source>
</evidence>
<evidence type="ECO:0000256" key="3">
    <source>
        <dbReference type="ARBA" id="ARBA00023239"/>
    </source>
</evidence>
<evidence type="ECO:0000256" key="1">
    <source>
        <dbReference type="ARBA" id="ARBA00001933"/>
    </source>
</evidence>
<dbReference type="GO" id="GO:0030170">
    <property type="term" value="F:pyridoxal phosphate binding"/>
    <property type="evidence" value="ECO:0007669"/>
    <property type="project" value="TreeGrafter"/>
</dbReference>
<proteinExistence type="predicted"/>
<sequence>MHPDLNYHRSVLEKISPHIHRTPVLTSSTLNAEFNAEFFFKAEHLQRMGAFKMRGATHAILQLPADAVEKGVCTHSSGNHGQAVALAARTLGIPCSVIVPKNAPKSKVEAMEGYGAKLIYCEATQADREATAADFQDRTGAYFIHPSNDEDVIWGQGTAALELMEDVHDLDILLVAVGGGGLLAGTCLAAVAMNPSIDIYAGEPELADDAKRSLQAGEIIPARASTTVADGLRTGLGSVNFPVIKKHVRDILTVSDPQIIEATRWTWERMKQVIEPSAGVPLAVVRAYPELFQHKRVGIILCGGNTDLSHLPF</sequence>